<dbReference type="InterPro" id="IPR000192">
    <property type="entry name" value="Aminotrans_V_dom"/>
</dbReference>
<comment type="cofactor">
    <cofactor evidence="1 10">
        <name>pyridoxal 5'-phosphate</name>
        <dbReference type="ChEBI" id="CHEBI:597326"/>
    </cofactor>
</comment>
<keyword evidence="7" id="KW-0408">Iron</keyword>
<evidence type="ECO:0000256" key="2">
    <source>
        <dbReference type="ARBA" id="ARBA00006490"/>
    </source>
</evidence>
<keyword evidence="13" id="KW-1185">Reference proteome</keyword>
<name>A0ABW5WRX9_9STAP</name>
<gene>
    <name evidence="12" type="ORF">ACFSX4_03730</name>
</gene>
<dbReference type="EMBL" id="JBHUOQ010000001">
    <property type="protein sequence ID" value="MFD2829565.1"/>
    <property type="molecule type" value="Genomic_DNA"/>
</dbReference>
<dbReference type="RefSeq" id="WP_377771672.1">
    <property type="nucleotide sequence ID" value="NZ_JBHUOQ010000001.1"/>
</dbReference>
<comment type="catalytic activity">
    <reaction evidence="9">
        <text>(sulfur carrier)-H + L-cysteine = (sulfur carrier)-SH + L-alanine</text>
        <dbReference type="Rhea" id="RHEA:43892"/>
        <dbReference type="Rhea" id="RHEA-COMP:14737"/>
        <dbReference type="Rhea" id="RHEA-COMP:14739"/>
        <dbReference type="ChEBI" id="CHEBI:29917"/>
        <dbReference type="ChEBI" id="CHEBI:35235"/>
        <dbReference type="ChEBI" id="CHEBI:57972"/>
        <dbReference type="ChEBI" id="CHEBI:64428"/>
        <dbReference type="EC" id="2.8.1.7"/>
    </reaction>
</comment>
<evidence type="ECO:0000256" key="8">
    <source>
        <dbReference type="ARBA" id="ARBA00023014"/>
    </source>
</evidence>
<dbReference type="EC" id="2.8.1.7" evidence="3"/>
<evidence type="ECO:0000256" key="10">
    <source>
        <dbReference type="RuleBase" id="RU004504"/>
    </source>
</evidence>
<evidence type="ECO:0000259" key="11">
    <source>
        <dbReference type="Pfam" id="PF00266"/>
    </source>
</evidence>
<dbReference type="PIRSF" id="PIRSF005572">
    <property type="entry name" value="NifS"/>
    <property type="match status" value="1"/>
</dbReference>
<feature type="domain" description="Aminotransferase class V" evidence="11">
    <location>
        <begin position="6"/>
        <end position="364"/>
    </location>
</feature>
<dbReference type="PROSITE" id="PS00595">
    <property type="entry name" value="AA_TRANSFER_CLASS_5"/>
    <property type="match status" value="1"/>
</dbReference>
<evidence type="ECO:0000256" key="7">
    <source>
        <dbReference type="ARBA" id="ARBA00023004"/>
    </source>
</evidence>
<dbReference type="Gene3D" id="3.90.1150.10">
    <property type="entry name" value="Aspartate Aminotransferase, domain 1"/>
    <property type="match status" value="1"/>
</dbReference>
<dbReference type="Gene3D" id="1.10.260.50">
    <property type="match status" value="1"/>
</dbReference>
<keyword evidence="5" id="KW-0479">Metal-binding</keyword>
<organism evidence="12 13">
    <name type="scientific">Corticicoccus populi</name>
    <dbReference type="NCBI Taxonomy" id="1812821"/>
    <lineage>
        <taxon>Bacteria</taxon>
        <taxon>Bacillati</taxon>
        <taxon>Bacillota</taxon>
        <taxon>Bacilli</taxon>
        <taxon>Bacillales</taxon>
        <taxon>Staphylococcaceae</taxon>
        <taxon>Corticicoccus</taxon>
    </lineage>
</organism>
<reference evidence="13" key="1">
    <citation type="journal article" date="2019" name="Int. J. Syst. Evol. Microbiol.">
        <title>The Global Catalogue of Microorganisms (GCM) 10K type strain sequencing project: providing services to taxonomists for standard genome sequencing and annotation.</title>
        <authorList>
            <consortium name="The Broad Institute Genomics Platform"/>
            <consortium name="The Broad Institute Genome Sequencing Center for Infectious Disease"/>
            <person name="Wu L."/>
            <person name="Ma J."/>
        </authorList>
    </citation>
    <scope>NUCLEOTIDE SEQUENCE [LARGE SCALE GENOMIC DNA]</scope>
    <source>
        <strain evidence="13">KCTC 33575</strain>
    </source>
</reference>
<keyword evidence="4" id="KW-0808">Transferase</keyword>
<dbReference type="SUPFAM" id="SSF53383">
    <property type="entry name" value="PLP-dependent transferases"/>
    <property type="match status" value="1"/>
</dbReference>
<evidence type="ECO:0000256" key="1">
    <source>
        <dbReference type="ARBA" id="ARBA00001933"/>
    </source>
</evidence>
<evidence type="ECO:0000313" key="13">
    <source>
        <dbReference type="Proteomes" id="UP001597519"/>
    </source>
</evidence>
<comment type="similarity">
    <text evidence="2">Belongs to the class-V pyridoxal-phosphate-dependent aminotransferase family. NifS/IscS subfamily.</text>
</comment>
<dbReference type="InterPro" id="IPR015421">
    <property type="entry name" value="PyrdxlP-dep_Trfase_major"/>
</dbReference>
<dbReference type="InterPro" id="IPR015424">
    <property type="entry name" value="PyrdxlP-dep_Trfase"/>
</dbReference>
<sequence>MTTVSVYVDYAATTPIDKEILETILSSSEYFGNPSSIHQEGKRAKAYFEKNRRNIASAIGAEPEEIIITSGATEANNMAIRGIAAGNDTPHIITTEIEHASVLSTIELLEQEGKCTVTYLSADESGLISPDELKSALTDKTVLVSIVLVNNETGVVQPMYDIQDVLSDHPAYLHVDAVQAVGHMEIDVNDLKIDFLSLSGHKIYGPKGIGALYHRSGIHLKALTTGGDQEKSRRAGTENIQWTEGLSLALTKVRDNLTERTLKEMQLKELFLTELTASEVPFEVNGDVNQMSSHIINLHFPWTASEFLLTALDMAGVYASGGSACHAGTVQPSHVIKAMYDDERAGHSIRFSFSHLMSEDDIKQIAASLKEIYTRLYESKMI</sequence>
<evidence type="ECO:0000256" key="6">
    <source>
        <dbReference type="ARBA" id="ARBA00022898"/>
    </source>
</evidence>
<protein>
    <recommendedName>
        <fullName evidence="3">cysteine desulfurase</fullName>
        <ecNumber evidence="3">2.8.1.7</ecNumber>
    </recommendedName>
</protein>
<accession>A0ABW5WRX9</accession>
<evidence type="ECO:0000256" key="5">
    <source>
        <dbReference type="ARBA" id="ARBA00022723"/>
    </source>
</evidence>
<dbReference type="Proteomes" id="UP001597519">
    <property type="component" value="Unassembled WGS sequence"/>
</dbReference>
<dbReference type="InterPro" id="IPR015422">
    <property type="entry name" value="PyrdxlP-dep_Trfase_small"/>
</dbReference>
<keyword evidence="6" id="KW-0663">Pyridoxal phosphate</keyword>
<dbReference type="PANTHER" id="PTHR11601:SF34">
    <property type="entry name" value="CYSTEINE DESULFURASE"/>
    <property type="match status" value="1"/>
</dbReference>
<evidence type="ECO:0000256" key="3">
    <source>
        <dbReference type="ARBA" id="ARBA00012239"/>
    </source>
</evidence>
<keyword evidence="8" id="KW-0411">Iron-sulfur</keyword>
<dbReference type="Gene3D" id="3.40.640.10">
    <property type="entry name" value="Type I PLP-dependent aspartate aminotransferase-like (Major domain)"/>
    <property type="match status" value="1"/>
</dbReference>
<evidence type="ECO:0000256" key="4">
    <source>
        <dbReference type="ARBA" id="ARBA00022679"/>
    </source>
</evidence>
<dbReference type="InterPro" id="IPR016454">
    <property type="entry name" value="Cysteine_dSase"/>
</dbReference>
<proteinExistence type="inferred from homology"/>
<dbReference type="PANTHER" id="PTHR11601">
    <property type="entry name" value="CYSTEINE DESULFURYLASE FAMILY MEMBER"/>
    <property type="match status" value="1"/>
</dbReference>
<dbReference type="InterPro" id="IPR020578">
    <property type="entry name" value="Aminotrans_V_PyrdxlP_BS"/>
</dbReference>
<comment type="caution">
    <text evidence="12">The sequence shown here is derived from an EMBL/GenBank/DDBJ whole genome shotgun (WGS) entry which is preliminary data.</text>
</comment>
<evidence type="ECO:0000256" key="9">
    <source>
        <dbReference type="ARBA" id="ARBA00050776"/>
    </source>
</evidence>
<evidence type="ECO:0000313" key="12">
    <source>
        <dbReference type="EMBL" id="MFD2829565.1"/>
    </source>
</evidence>
<dbReference type="Pfam" id="PF00266">
    <property type="entry name" value="Aminotran_5"/>
    <property type="match status" value="1"/>
</dbReference>